<protein>
    <submittedName>
        <fullName evidence="1">Uncharacterized protein</fullName>
    </submittedName>
</protein>
<sequence>MNGDCTANITSLIAKMISYVYFLLPHPLCMTDSFSAHLEFSYFKDGMNNADSVSNKPVCMKHAEAFILMLSTSQKASHSNILL</sequence>
<reference evidence="1" key="1">
    <citation type="submission" date="2014-11" db="EMBL/GenBank/DDBJ databases">
        <authorList>
            <person name="Amaro Gonzalez C."/>
        </authorList>
    </citation>
    <scope>NUCLEOTIDE SEQUENCE</scope>
</reference>
<dbReference type="AlphaFoldDB" id="A0A0E9PG74"/>
<proteinExistence type="predicted"/>
<dbReference type="EMBL" id="GBXM01105325">
    <property type="protein sequence ID" value="JAH03252.1"/>
    <property type="molecule type" value="Transcribed_RNA"/>
</dbReference>
<reference evidence="1" key="2">
    <citation type="journal article" date="2015" name="Fish Shellfish Immunol.">
        <title>Early steps in the European eel (Anguilla anguilla)-Vibrio vulnificus interaction in the gills: Role of the RtxA13 toxin.</title>
        <authorList>
            <person name="Callol A."/>
            <person name="Pajuelo D."/>
            <person name="Ebbesson L."/>
            <person name="Teles M."/>
            <person name="MacKenzie S."/>
            <person name="Amaro C."/>
        </authorList>
    </citation>
    <scope>NUCLEOTIDE SEQUENCE</scope>
</reference>
<accession>A0A0E9PG74</accession>
<organism evidence="1">
    <name type="scientific">Anguilla anguilla</name>
    <name type="common">European freshwater eel</name>
    <name type="synonym">Muraena anguilla</name>
    <dbReference type="NCBI Taxonomy" id="7936"/>
    <lineage>
        <taxon>Eukaryota</taxon>
        <taxon>Metazoa</taxon>
        <taxon>Chordata</taxon>
        <taxon>Craniata</taxon>
        <taxon>Vertebrata</taxon>
        <taxon>Euteleostomi</taxon>
        <taxon>Actinopterygii</taxon>
        <taxon>Neopterygii</taxon>
        <taxon>Teleostei</taxon>
        <taxon>Anguilliformes</taxon>
        <taxon>Anguillidae</taxon>
        <taxon>Anguilla</taxon>
    </lineage>
</organism>
<name>A0A0E9PG74_ANGAN</name>
<evidence type="ECO:0000313" key="1">
    <source>
        <dbReference type="EMBL" id="JAH03252.1"/>
    </source>
</evidence>